<protein>
    <submittedName>
        <fullName evidence="2">Uncharacterized protein</fullName>
    </submittedName>
</protein>
<feature type="transmembrane region" description="Helical" evidence="1">
    <location>
        <begin position="53"/>
        <end position="73"/>
    </location>
</feature>
<dbReference type="eggNOG" id="ENOG502SRY0">
    <property type="taxonomic scope" value="Eukaryota"/>
</dbReference>
<dbReference type="STRING" id="1220924.W2RXK0"/>
<keyword evidence="3" id="KW-1185">Reference proteome</keyword>
<dbReference type="RefSeq" id="XP_008715760.1">
    <property type="nucleotide sequence ID" value="XM_008717538.1"/>
</dbReference>
<name>W2RXK0_CYPE1</name>
<dbReference type="Proteomes" id="UP000030752">
    <property type="component" value="Unassembled WGS sequence"/>
</dbReference>
<proteinExistence type="predicted"/>
<evidence type="ECO:0000313" key="3">
    <source>
        <dbReference type="Proteomes" id="UP000030752"/>
    </source>
</evidence>
<dbReference type="VEuPathDB" id="FungiDB:HMPREF1541_03186"/>
<accession>W2RXK0</accession>
<organism evidence="2 3">
    <name type="scientific">Cyphellophora europaea (strain CBS 101466)</name>
    <name type="common">Phialophora europaea</name>
    <dbReference type="NCBI Taxonomy" id="1220924"/>
    <lineage>
        <taxon>Eukaryota</taxon>
        <taxon>Fungi</taxon>
        <taxon>Dikarya</taxon>
        <taxon>Ascomycota</taxon>
        <taxon>Pezizomycotina</taxon>
        <taxon>Eurotiomycetes</taxon>
        <taxon>Chaetothyriomycetidae</taxon>
        <taxon>Chaetothyriales</taxon>
        <taxon>Cyphellophoraceae</taxon>
        <taxon>Cyphellophora</taxon>
    </lineage>
</organism>
<dbReference type="HOGENOM" id="CLU_035163_0_0_1"/>
<gene>
    <name evidence="2" type="ORF">HMPREF1541_03186</name>
</gene>
<dbReference type="AlphaFoldDB" id="W2RXK0"/>
<evidence type="ECO:0000256" key="1">
    <source>
        <dbReference type="SAM" id="Phobius"/>
    </source>
</evidence>
<evidence type="ECO:0000313" key="2">
    <source>
        <dbReference type="EMBL" id="ETN41251.1"/>
    </source>
</evidence>
<dbReference type="InParanoid" id="W2RXK0"/>
<keyword evidence="1" id="KW-1133">Transmembrane helix</keyword>
<keyword evidence="1" id="KW-0812">Transmembrane</keyword>
<feature type="transmembrane region" description="Helical" evidence="1">
    <location>
        <begin position="12"/>
        <end position="33"/>
    </location>
</feature>
<dbReference type="EMBL" id="KB822719">
    <property type="protein sequence ID" value="ETN41251.1"/>
    <property type="molecule type" value="Genomic_DNA"/>
</dbReference>
<feature type="transmembrane region" description="Helical" evidence="1">
    <location>
        <begin position="123"/>
        <end position="143"/>
    </location>
</feature>
<reference evidence="2 3" key="1">
    <citation type="submission" date="2013-03" db="EMBL/GenBank/DDBJ databases">
        <title>The Genome Sequence of Phialophora europaea CBS 101466.</title>
        <authorList>
            <consortium name="The Broad Institute Genomics Platform"/>
            <person name="Cuomo C."/>
            <person name="de Hoog S."/>
            <person name="Gorbushina A."/>
            <person name="Walker B."/>
            <person name="Young S.K."/>
            <person name="Zeng Q."/>
            <person name="Gargeya S."/>
            <person name="Fitzgerald M."/>
            <person name="Haas B."/>
            <person name="Abouelleil A."/>
            <person name="Allen A.W."/>
            <person name="Alvarado L."/>
            <person name="Arachchi H.M."/>
            <person name="Berlin A.M."/>
            <person name="Chapman S.B."/>
            <person name="Gainer-Dewar J."/>
            <person name="Goldberg J."/>
            <person name="Griggs A."/>
            <person name="Gujja S."/>
            <person name="Hansen M."/>
            <person name="Howarth C."/>
            <person name="Imamovic A."/>
            <person name="Ireland A."/>
            <person name="Larimer J."/>
            <person name="McCowan C."/>
            <person name="Murphy C."/>
            <person name="Pearson M."/>
            <person name="Poon T.W."/>
            <person name="Priest M."/>
            <person name="Roberts A."/>
            <person name="Saif S."/>
            <person name="Shea T."/>
            <person name="Sisk P."/>
            <person name="Sykes S."/>
            <person name="Wortman J."/>
            <person name="Nusbaum C."/>
            <person name="Birren B."/>
        </authorList>
    </citation>
    <scope>NUCLEOTIDE SEQUENCE [LARGE SCALE GENOMIC DNA]</scope>
    <source>
        <strain evidence="2 3">CBS 101466</strain>
    </source>
</reference>
<sequence>MLDIRGKWVSATFNLALLALSIVCYLLLVLLFVTPKTYRLDSLIHPNSGTIQPSVAVGLLSTALLGATSALITRCAEQSLWLRLSATSPGKNALTVEESHRLAQWSVSPFERLLVYPFKGSSWLLKFGGVVLFGVAAVNPVLLSGISQPRQVATTTEQQPATVPMVSNRLDVGNSAYRGGQARDNPTLIAGVAEMANLTASILDVCGDDNCHLTSLTTAIKAECRSTTRANPDGIGLISGLSGSESYPFCSTAMPDLCVTLWTSSPNTYANFSSYYHPDCLSTGACAPGVWCSLFGVWVSGTDVTRNSAHDIHAVECLLTFGNVTITQNGTNPPTLDRDSFVAADWSVREGEASFYQMNRIYTESGSENSPYSFTGGAVGTGDNTLYRNPIGYELLGTDANNGGEQVARQIERNFDRATLSAYAKQANASDLTVTRTTEEDLYVYQPKVLLVLVVPLLATLLGVWNRWSVGDEDRVVGYNPVEIARRGPVGGLPQGEILNEKRKAEFAKWKVWGAREEGSESVAVGYMAARDTVAGEIGSGNEGVTMLSEQPKRR</sequence>
<dbReference type="OrthoDB" id="5144532at2759"/>
<dbReference type="GeneID" id="19970525"/>
<keyword evidence="1" id="KW-0472">Membrane</keyword>